<dbReference type="GO" id="GO:0140410">
    <property type="term" value="F:monoatomic cation:bicarbonate symporter activity"/>
    <property type="evidence" value="ECO:0007669"/>
    <property type="project" value="TreeGrafter"/>
</dbReference>
<gene>
    <name evidence="9" type="ORF">BpHYR1_032104</name>
</gene>
<evidence type="ECO:0000256" key="6">
    <source>
        <dbReference type="SAM" id="MobiDB-lite"/>
    </source>
</evidence>
<dbReference type="PANTHER" id="PTHR12191:SF37">
    <property type="entry name" value="ZINC TRANSPORTER FOI"/>
    <property type="match status" value="1"/>
</dbReference>
<feature type="chain" id="PRO_5018034243" evidence="8">
    <location>
        <begin position="19"/>
        <end position="359"/>
    </location>
</feature>
<name>A0A3M7RCZ5_BRAPC</name>
<feature type="region of interest" description="Disordered" evidence="6">
    <location>
        <begin position="84"/>
        <end position="104"/>
    </location>
</feature>
<feature type="signal peptide" evidence="8">
    <location>
        <begin position="1"/>
        <end position="18"/>
    </location>
</feature>
<keyword evidence="3 7" id="KW-0812">Transmembrane</keyword>
<keyword evidence="4 7" id="KW-1133">Transmembrane helix</keyword>
<sequence>MNFLISGLLIALTSIVNGHLHTNEKNPQWKINLRSELESKMQTMFTNFSKQYELIKNQQLKLFLDSLGTDIKNTVKIQVDNDHDHEHEDSHDHEHDHSHQESPSINVNCLRTKLDEIFNFVKSNDDNKTNFNSSRFLNSCPYFAHGMASCFSQKITHKIEYKSVVSAFVSAIVITIIGILCYLVVPSIESEKFKYFFQFLVALAVGTLSGDSLLHLIPHAFIDHDHDHKEHVHDSADVYKGLAAVAGIYIFFLIEKVMMIRRARKEKQHKEIEKNNDDNLEVATSSDKTAADQSYYMLHANKDLKYIAQYLPNNPCNVDIEHHDSENEVKHFHKHALSTDASNLATASSHGSYCSSDTE</sequence>
<protein>
    <submittedName>
        <fullName evidence="9">Zinc transporter ZIP10-like isoform X1</fullName>
    </submittedName>
</protein>
<dbReference type="Proteomes" id="UP000276133">
    <property type="component" value="Unassembled WGS sequence"/>
</dbReference>
<feature type="compositionally biased region" description="Basic and acidic residues" evidence="6">
    <location>
        <begin position="84"/>
        <end position="100"/>
    </location>
</feature>
<dbReference type="AlphaFoldDB" id="A0A3M7RCZ5"/>
<dbReference type="GO" id="GO:0005886">
    <property type="term" value="C:plasma membrane"/>
    <property type="evidence" value="ECO:0007669"/>
    <property type="project" value="TreeGrafter"/>
</dbReference>
<proteinExistence type="inferred from homology"/>
<organism evidence="9 10">
    <name type="scientific">Brachionus plicatilis</name>
    <name type="common">Marine rotifer</name>
    <name type="synonym">Brachionus muelleri</name>
    <dbReference type="NCBI Taxonomy" id="10195"/>
    <lineage>
        <taxon>Eukaryota</taxon>
        <taxon>Metazoa</taxon>
        <taxon>Spiralia</taxon>
        <taxon>Gnathifera</taxon>
        <taxon>Rotifera</taxon>
        <taxon>Eurotatoria</taxon>
        <taxon>Monogononta</taxon>
        <taxon>Pseudotrocha</taxon>
        <taxon>Ploima</taxon>
        <taxon>Brachionidae</taxon>
        <taxon>Brachionus</taxon>
    </lineage>
</organism>
<evidence type="ECO:0000256" key="8">
    <source>
        <dbReference type="SAM" id="SignalP"/>
    </source>
</evidence>
<dbReference type="InterPro" id="IPR050799">
    <property type="entry name" value="ZIP_Transporter"/>
</dbReference>
<dbReference type="EMBL" id="REGN01003727">
    <property type="protein sequence ID" value="RNA21118.1"/>
    <property type="molecule type" value="Genomic_DNA"/>
</dbReference>
<feature type="transmembrane region" description="Helical" evidence="7">
    <location>
        <begin position="238"/>
        <end position="258"/>
    </location>
</feature>
<evidence type="ECO:0000256" key="4">
    <source>
        <dbReference type="ARBA" id="ARBA00022989"/>
    </source>
</evidence>
<feature type="transmembrane region" description="Helical" evidence="7">
    <location>
        <begin position="164"/>
        <end position="185"/>
    </location>
</feature>
<reference evidence="9 10" key="1">
    <citation type="journal article" date="2018" name="Sci. Rep.">
        <title>Genomic signatures of local adaptation to the degree of environmental predictability in rotifers.</title>
        <authorList>
            <person name="Franch-Gras L."/>
            <person name="Hahn C."/>
            <person name="Garcia-Roger E.M."/>
            <person name="Carmona M.J."/>
            <person name="Serra M."/>
            <person name="Gomez A."/>
        </authorList>
    </citation>
    <scope>NUCLEOTIDE SEQUENCE [LARGE SCALE GENOMIC DNA]</scope>
    <source>
        <strain evidence="9">HYR1</strain>
    </source>
</reference>
<dbReference type="OrthoDB" id="200954at2759"/>
<dbReference type="Pfam" id="PF02535">
    <property type="entry name" value="Zip"/>
    <property type="match status" value="1"/>
</dbReference>
<evidence type="ECO:0000313" key="9">
    <source>
        <dbReference type="EMBL" id="RNA21118.1"/>
    </source>
</evidence>
<evidence type="ECO:0000256" key="3">
    <source>
        <dbReference type="ARBA" id="ARBA00022692"/>
    </source>
</evidence>
<dbReference type="GO" id="GO:0071578">
    <property type="term" value="P:zinc ion import across plasma membrane"/>
    <property type="evidence" value="ECO:0007669"/>
    <property type="project" value="TreeGrafter"/>
</dbReference>
<evidence type="ECO:0000256" key="7">
    <source>
        <dbReference type="SAM" id="Phobius"/>
    </source>
</evidence>
<keyword evidence="5 7" id="KW-0472">Membrane</keyword>
<dbReference type="GO" id="GO:0005385">
    <property type="term" value="F:zinc ion transmembrane transporter activity"/>
    <property type="evidence" value="ECO:0007669"/>
    <property type="project" value="TreeGrafter"/>
</dbReference>
<feature type="non-terminal residue" evidence="9">
    <location>
        <position position="359"/>
    </location>
</feature>
<keyword evidence="10" id="KW-1185">Reference proteome</keyword>
<dbReference type="PANTHER" id="PTHR12191">
    <property type="entry name" value="SOLUTE CARRIER FAMILY 39"/>
    <property type="match status" value="1"/>
</dbReference>
<feature type="transmembrane region" description="Helical" evidence="7">
    <location>
        <begin position="197"/>
        <end position="218"/>
    </location>
</feature>
<dbReference type="GO" id="GO:0030003">
    <property type="term" value="P:intracellular monoatomic cation homeostasis"/>
    <property type="evidence" value="ECO:0007669"/>
    <property type="project" value="TreeGrafter"/>
</dbReference>
<accession>A0A3M7RCZ5</accession>
<evidence type="ECO:0000256" key="1">
    <source>
        <dbReference type="ARBA" id="ARBA00004141"/>
    </source>
</evidence>
<comment type="caution">
    <text evidence="9">The sequence shown here is derived from an EMBL/GenBank/DDBJ whole genome shotgun (WGS) entry which is preliminary data.</text>
</comment>
<evidence type="ECO:0000256" key="2">
    <source>
        <dbReference type="ARBA" id="ARBA00006939"/>
    </source>
</evidence>
<evidence type="ECO:0000256" key="5">
    <source>
        <dbReference type="ARBA" id="ARBA00023136"/>
    </source>
</evidence>
<comment type="subcellular location">
    <subcellularLocation>
        <location evidence="1">Membrane</location>
        <topology evidence="1">Multi-pass membrane protein</topology>
    </subcellularLocation>
</comment>
<comment type="similarity">
    <text evidence="2">Belongs to the ZIP transporter (TC 2.A.5) family.</text>
</comment>
<evidence type="ECO:0000313" key="10">
    <source>
        <dbReference type="Proteomes" id="UP000276133"/>
    </source>
</evidence>
<dbReference type="InterPro" id="IPR003689">
    <property type="entry name" value="ZIP"/>
</dbReference>
<keyword evidence="8" id="KW-0732">Signal</keyword>